<dbReference type="InterPro" id="IPR053134">
    <property type="entry name" value="RNA-dir_DNA_polymerase"/>
</dbReference>
<gene>
    <name evidence="2" type="ORF">LIER_26994</name>
</gene>
<keyword evidence="3" id="KW-1185">Reference proteome</keyword>
<dbReference type="GO" id="GO:0004523">
    <property type="term" value="F:RNA-DNA hybrid ribonuclease activity"/>
    <property type="evidence" value="ECO:0007669"/>
    <property type="project" value="InterPro"/>
</dbReference>
<dbReference type="PROSITE" id="PS50879">
    <property type="entry name" value="RNASE_H_1"/>
    <property type="match status" value="1"/>
</dbReference>
<dbReference type="AlphaFoldDB" id="A0AAV3RC05"/>
<proteinExistence type="predicted"/>
<evidence type="ECO:0000313" key="3">
    <source>
        <dbReference type="Proteomes" id="UP001454036"/>
    </source>
</evidence>
<dbReference type="Proteomes" id="UP001454036">
    <property type="component" value="Unassembled WGS sequence"/>
</dbReference>
<dbReference type="InterPro" id="IPR043128">
    <property type="entry name" value="Rev_trsase/Diguanyl_cyclase"/>
</dbReference>
<dbReference type="PANTHER" id="PTHR24559">
    <property type="entry name" value="TRANSPOSON TY3-I GAG-POL POLYPROTEIN"/>
    <property type="match status" value="1"/>
</dbReference>
<dbReference type="InterPro" id="IPR002156">
    <property type="entry name" value="RNaseH_domain"/>
</dbReference>
<reference evidence="2 3" key="1">
    <citation type="submission" date="2024-01" db="EMBL/GenBank/DDBJ databases">
        <title>The complete chloroplast genome sequence of Lithospermum erythrorhizon: insights into the phylogenetic relationship among Boraginaceae species and the maternal lineages of purple gromwells.</title>
        <authorList>
            <person name="Okada T."/>
            <person name="Watanabe K."/>
        </authorList>
    </citation>
    <scope>NUCLEOTIDE SEQUENCE [LARGE SCALE GENOMIC DNA]</scope>
</reference>
<sequence>MPGKNLAIREEVEELMKAEPFGSFNSRNEFLMWVPSNTHREEADQEKTTFITEYGLYCWKRMVNAIFSDQIGRNMEIYMDDMLVKSKKSTEHLVDLEETLQSWKKADCASILKNVILEFDPTRKKGGTPTLIGCNRGSREQSTRKRRSRGAEANILSRDPQESQGYIPELPERPRWTLYVDGARNPKVSGAGILIQGPAGLRFEYALRFSFKTTNNKVEYEAMATILLLA</sequence>
<dbReference type="GO" id="GO:0003676">
    <property type="term" value="F:nucleic acid binding"/>
    <property type="evidence" value="ECO:0007669"/>
    <property type="project" value="InterPro"/>
</dbReference>
<protein>
    <recommendedName>
        <fullName evidence="1">RNase H type-1 domain-containing protein</fullName>
    </recommendedName>
</protein>
<accession>A0AAV3RC05</accession>
<name>A0AAV3RC05_LITER</name>
<evidence type="ECO:0000259" key="1">
    <source>
        <dbReference type="PROSITE" id="PS50879"/>
    </source>
</evidence>
<dbReference type="InterPro" id="IPR036397">
    <property type="entry name" value="RNaseH_sf"/>
</dbReference>
<dbReference type="SUPFAM" id="SSF56672">
    <property type="entry name" value="DNA/RNA polymerases"/>
    <property type="match status" value="1"/>
</dbReference>
<dbReference type="PANTHER" id="PTHR24559:SF430">
    <property type="entry name" value="RNA-DIRECTED DNA POLYMERASE"/>
    <property type="match status" value="1"/>
</dbReference>
<dbReference type="Gene3D" id="3.30.420.10">
    <property type="entry name" value="Ribonuclease H-like superfamily/Ribonuclease H"/>
    <property type="match status" value="1"/>
</dbReference>
<dbReference type="InterPro" id="IPR043502">
    <property type="entry name" value="DNA/RNA_pol_sf"/>
</dbReference>
<dbReference type="EMBL" id="BAABME010008565">
    <property type="protein sequence ID" value="GAA0173364.1"/>
    <property type="molecule type" value="Genomic_DNA"/>
</dbReference>
<dbReference type="Gene3D" id="3.30.70.270">
    <property type="match status" value="1"/>
</dbReference>
<evidence type="ECO:0000313" key="2">
    <source>
        <dbReference type="EMBL" id="GAA0173364.1"/>
    </source>
</evidence>
<feature type="domain" description="RNase H type-1" evidence="1">
    <location>
        <begin position="172"/>
        <end position="230"/>
    </location>
</feature>
<comment type="caution">
    <text evidence="2">The sequence shown here is derived from an EMBL/GenBank/DDBJ whole genome shotgun (WGS) entry which is preliminary data.</text>
</comment>
<organism evidence="2 3">
    <name type="scientific">Lithospermum erythrorhizon</name>
    <name type="common">Purple gromwell</name>
    <name type="synonym">Lithospermum officinale var. erythrorhizon</name>
    <dbReference type="NCBI Taxonomy" id="34254"/>
    <lineage>
        <taxon>Eukaryota</taxon>
        <taxon>Viridiplantae</taxon>
        <taxon>Streptophyta</taxon>
        <taxon>Embryophyta</taxon>
        <taxon>Tracheophyta</taxon>
        <taxon>Spermatophyta</taxon>
        <taxon>Magnoliopsida</taxon>
        <taxon>eudicotyledons</taxon>
        <taxon>Gunneridae</taxon>
        <taxon>Pentapetalae</taxon>
        <taxon>asterids</taxon>
        <taxon>lamiids</taxon>
        <taxon>Boraginales</taxon>
        <taxon>Boraginaceae</taxon>
        <taxon>Boraginoideae</taxon>
        <taxon>Lithospermeae</taxon>
        <taxon>Lithospermum</taxon>
    </lineage>
</organism>